<evidence type="ECO:0000313" key="2">
    <source>
        <dbReference type="EMBL" id="TFE02328.1"/>
    </source>
</evidence>
<organism evidence="2 3">
    <name type="scientific">Jeotgalibacillus salarius</name>
    <dbReference type="NCBI Taxonomy" id="546023"/>
    <lineage>
        <taxon>Bacteria</taxon>
        <taxon>Bacillati</taxon>
        <taxon>Bacillota</taxon>
        <taxon>Bacilli</taxon>
        <taxon>Bacillales</taxon>
        <taxon>Caryophanaceae</taxon>
        <taxon>Jeotgalibacillus</taxon>
    </lineage>
</organism>
<dbReference type="RefSeq" id="WP_166786766.1">
    <property type="nucleotide sequence ID" value="NZ_SORX01000003.1"/>
</dbReference>
<dbReference type="AlphaFoldDB" id="A0A4Y8LIM7"/>
<evidence type="ECO:0000256" key="1">
    <source>
        <dbReference type="SAM" id="MobiDB-lite"/>
    </source>
</evidence>
<evidence type="ECO:0000313" key="3">
    <source>
        <dbReference type="Proteomes" id="UP000297776"/>
    </source>
</evidence>
<protein>
    <submittedName>
        <fullName evidence="2">Uncharacterized protein</fullName>
    </submittedName>
</protein>
<proteinExistence type="predicted"/>
<comment type="caution">
    <text evidence="2">The sequence shown here is derived from an EMBL/GenBank/DDBJ whole genome shotgun (WGS) entry which is preliminary data.</text>
</comment>
<dbReference type="EMBL" id="SORX01000003">
    <property type="protein sequence ID" value="TFE02328.1"/>
    <property type="molecule type" value="Genomic_DNA"/>
</dbReference>
<feature type="region of interest" description="Disordered" evidence="1">
    <location>
        <begin position="21"/>
        <end position="59"/>
    </location>
</feature>
<accession>A0A4Y8LIM7</accession>
<reference evidence="2 3" key="1">
    <citation type="submission" date="2019-03" db="EMBL/GenBank/DDBJ databases">
        <authorList>
            <person name="Yang Y."/>
        </authorList>
    </citation>
    <scope>NUCLEOTIDE SEQUENCE [LARGE SCALE GENOMIC DNA]</scope>
    <source>
        <strain evidence="2 3">ASL-1</strain>
    </source>
</reference>
<dbReference type="Proteomes" id="UP000297776">
    <property type="component" value="Unassembled WGS sequence"/>
</dbReference>
<gene>
    <name evidence="2" type="ORF">E2626_07050</name>
</gene>
<sequence>MWLFFSLIAGVLLLGMYSDRKHKKKRSKNPSYHHPIHPDAKPGDSSNYTAGDYRENSGL</sequence>
<name>A0A4Y8LIM7_9BACL</name>
<keyword evidence="3" id="KW-1185">Reference proteome</keyword>